<organism evidence="1">
    <name type="scientific">freshwater metagenome</name>
    <dbReference type="NCBI Taxonomy" id="449393"/>
    <lineage>
        <taxon>unclassified sequences</taxon>
        <taxon>metagenomes</taxon>
        <taxon>ecological metagenomes</taxon>
    </lineage>
</organism>
<accession>A0A6J7SHR4</accession>
<dbReference type="EMBL" id="CAFBQB010000028">
    <property type="protein sequence ID" value="CAB5040707.1"/>
    <property type="molecule type" value="Genomic_DNA"/>
</dbReference>
<gene>
    <name evidence="1" type="ORF">UFOPK4248_00324</name>
</gene>
<sequence>MKVTGDWQKHKGLPGTEGTLRVAAPRVGKHVAYEAAVKNAMDEPKEGATTLKKKAQEKLAAKANPIVSEAVSVEEVTEAPVVEAVTEAPVVEAVTEAVVETPAPEVTADVVVEAETPTEEAAAE</sequence>
<evidence type="ECO:0000313" key="1">
    <source>
        <dbReference type="EMBL" id="CAB5040707.1"/>
    </source>
</evidence>
<proteinExistence type="predicted"/>
<protein>
    <submittedName>
        <fullName evidence="1">Unannotated protein</fullName>
    </submittedName>
</protein>
<dbReference type="AlphaFoldDB" id="A0A6J7SHR4"/>
<name>A0A6J7SHR4_9ZZZZ</name>
<reference evidence="1" key="1">
    <citation type="submission" date="2020-05" db="EMBL/GenBank/DDBJ databases">
        <authorList>
            <person name="Chiriac C."/>
            <person name="Salcher M."/>
            <person name="Ghai R."/>
            <person name="Kavagutti S V."/>
        </authorList>
    </citation>
    <scope>NUCLEOTIDE SEQUENCE</scope>
</reference>